<dbReference type="Proteomes" id="UP000770661">
    <property type="component" value="Unassembled WGS sequence"/>
</dbReference>
<feature type="region of interest" description="Disordered" evidence="1">
    <location>
        <begin position="36"/>
        <end position="102"/>
    </location>
</feature>
<gene>
    <name evidence="2" type="ORF">GWK47_022169</name>
</gene>
<proteinExistence type="predicted"/>
<evidence type="ECO:0000256" key="1">
    <source>
        <dbReference type="SAM" id="MobiDB-lite"/>
    </source>
</evidence>
<evidence type="ECO:0000313" key="3">
    <source>
        <dbReference type="Proteomes" id="UP000770661"/>
    </source>
</evidence>
<reference evidence="2" key="1">
    <citation type="submission" date="2020-07" db="EMBL/GenBank/DDBJ databases">
        <title>The High-quality genome of the commercially important snow crab, Chionoecetes opilio.</title>
        <authorList>
            <person name="Jeong J.-H."/>
            <person name="Ryu S."/>
        </authorList>
    </citation>
    <scope>NUCLEOTIDE SEQUENCE</scope>
    <source>
        <strain evidence="2">MADBK_172401_WGS</strain>
        <tissue evidence="2">Digestive gland</tissue>
    </source>
</reference>
<name>A0A8J4XQW6_CHIOP</name>
<organism evidence="2 3">
    <name type="scientific">Chionoecetes opilio</name>
    <name type="common">Atlantic snow crab</name>
    <name type="synonym">Cancer opilio</name>
    <dbReference type="NCBI Taxonomy" id="41210"/>
    <lineage>
        <taxon>Eukaryota</taxon>
        <taxon>Metazoa</taxon>
        <taxon>Ecdysozoa</taxon>
        <taxon>Arthropoda</taxon>
        <taxon>Crustacea</taxon>
        <taxon>Multicrustacea</taxon>
        <taxon>Malacostraca</taxon>
        <taxon>Eumalacostraca</taxon>
        <taxon>Eucarida</taxon>
        <taxon>Decapoda</taxon>
        <taxon>Pleocyemata</taxon>
        <taxon>Brachyura</taxon>
        <taxon>Eubrachyura</taxon>
        <taxon>Majoidea</taxon>
        <taxon>Majidae</taxon>
        <taxon>Chionoecetes</taxon>
    </lineage>
</organism>
<dbReference type="AlphaFoldDB" id="A0A8J4XQW6"/>
<protein>
    <submittedName>
        <fullName evidence="2">Uncharacterized protein</fullName>
    </submittedName>
</protein>
<feature type="region of interest" description="Disordered" evidence="1">
    <location>
        <begin position="1"/>
        <end position="24"/>
    </location>
</feature>
<accession>A0A8J4XQW6</accession>
<evidence type="ECO:0000313" key="2">
    <source>
        <dbReference type="EMBL" id="KAG0710756.1"/>
    </source>
</evidence>
<keyword evidence="3" id="KW-1185">Reference proteome</keyword>
<dbReference type="EMBL" id="JACEEZ010023928">
    <property type="protein sequence ID" value="KAG0710756.1"/>
    <property type="molecule type" value="Genomic_DNA"/>
</dbReference>
<feature type="compositionally biased region" description="Low complexity" evidence="1">
    <location>
        <begin position="61"/>
        <end position="83"/>
    </location>
</feature>
<comment type="caution">
    <text evidence="2">The sequence shown here is derived from an EMBL/GenBank/DDBJ whole genome shotgun (WGS) entry which is preliminary data.</text>
</comment>
<sequence>MPHSNGMAKFHSPRPSSGEELSPISEVWHRTILTRRRSVASHRLSPDVTAAPTPAPHPGKTPARPSSSKRAAATRASTSAASTNADCPEPFKDNISASALNHPQRSKHLHQLVASSSAALQPASPFPHFSIQTLQRSSHSFHFRGPTPDVRKAAGTRHCHLRGHVNVII</sequence>